<comment type="caution">
    <text evidence="1">The sequence shown here is derived from an EMBL/GenBank/DDBJ whole genome shotgun (WGS) entry which is preliminary data.</text>
</comment>
<evidence type="ECO:0000313" key="2">
    <source>
        <dbReference type="Proteomes" id="UP001206788"/>
    </source>
</evidence>
<dbReference type="RefSeq" id="WP_259414695.1">
    <property type="nucleotide sequence ID" value="NZ_JANWGH010000002.1"/>
</dbReference>
<evidence type="ECO:0008006" key="3">
    <source>
        <dbReference type="Google" id="ProtNLM"/>
    </source>
</evidence>
<keyword evidence="2" id="KW-1185">Reference proteome</keyword>
<sequence length="119" mass="13823">MENLKNPILDKADNFFYAAKDELCRPEEDVVAYSVCRNAYYAVVNYLGSFLDEHGVEFQEKDQVDDLLKQCRAIDDKFNSLHISPMYRRADTEDPWMNIDMANDFIIMAENTRKVVSGN</sequence>
<protein>
    <recommendedName>
        <fullName evidence="3">HEPN domain-containing protein</fullName>
    </recommendedName>
</protein>
<proteinExistence type="predicted"/>
<name>A0ABT2G6X6_9BACT</name>
<evidence type="ECO:0000313" key="1">
    <source>
        <dbReference type="EMBL" id="MCS5491026.1"/>
    </source>
</evidence>
<organism evidence="1 2">
    <name type="scientific">Algoriphagus limi</name>
    <dbReference type="NCBI Taxonomy" id="2975273"/>
    <lineage>
        <taxon>Bacteria</taxon>
        <taxon>Pseudomonadati</taxon>
        <taxon>Bacteroidota</taxon>
        <taxon>Cytophagia</taxon>
        <taxon>Cytophagales</taxon>
        <taxon>Cyclobacteriaceae</taxon>
        <taxon>Algoriphagus</taxon>
    </lineage>
</organism>
<accession>A0ABT2G6X6</accession>
<reference evidence="1 2" key="1">
    <citation type="submission" date="2022-08" db="EMBL/GenBank/DDBJ databases">
        <title>Algoriphagus sp. CAU 1643 isolated from mud.</title>
        <authorList>
            <person name="Kim W."/>
        </authorList>
    </citation>
    <scope>NUCLEOTIDE SEQUENCE [LARGE SCALE GENOMIC DNA]</scope>
    <source>
        <strain evidence="1 2">CAU 1643</strain>
    </source>
</reference>
<gene>
    <name evidence="1" type="ORF">NY014_11325</name>
</gene>
<dbReference type="EMBL" id="JANWGH010000002">
    <property type="protein sequence ID" value="MCS5491026.1"/>
    <property type="molecule type" value="Genomic_DNA"/>
</dbReference>
<dbReference type="Proteomes" id="UP001206788">
    <property type="component" value="Unassembled WGS sequence"/>
</dbReference>